<feature type="active site" description="Electrophile" evidence="7">
    <location>
        <position position="99"/>
    </location>
</feature>
<dbReference type="RefSeq" id="WP_189515142.1">
    <property type="nucleotide sequence ID" value="NZ_BMXG01000013.1"/>
</dbReference>
<comment type="catalytic activity">
    <reaction evidence="7 8">
        <text>D-glyceraldehyde 3-phosphate = dihydroxyacetone phosphate</text>
        <dbReference type="Rhea" id="RHEA:18585"/>
        <dbReference type="ChEBI" id="CHEBI:57642"/>
        <dbReference type="ChEBI" id="CHEBI:59776"/>
        <dbReference type="EC" id="5.3.1.1"/>
    </reaction>
</comment>
<dbReference type="GO" id="GO:0006096">
    <property type="term" value="P:glycolytic process"/>
    <property type="evidence" value="ECO:0007669"/>
    <property type="project" value="UniProtKB-UniRule"/>
</dbReference>
<dbReference type="CDD" id="cd00311">
    <property type="entry name" value="TIM"/>
    <property type="match status" value="1"/>
</dbReference>
<sequence length="259" mass="27714">MANTRKYLIAGNWKMNKTAADAEELIKSIVLELGDKNGVGVVVCPPFTSLESSAKVLSEVSNVQLGAQNMHAKPSGAYTGEISAAMLRQLYVSHVILGHSERREYFKETDEEINEKVLAALESNLKPILCVGEKLDEREAGNTLKVVETQLLGGLVNIPTEKAEQVVIAYEPVWAIGTGKTATPEMAQEVHGVIRVLLRDRFGKATGDKIRILYGGSMKPENADGLLAKPDIDGGLIGGASLDAKSFVKLVESAAKAGA</sequence>
<gene>
    <name evidence="7 9" type="primary">tpiA</name>
    <name evidence="9" type="ORF">GCM10007047_22380</name>
</gene>
<dbReference type="GO" id="GO:0046166">
    <property type="term" value="P:glyceraldehyde-3-phosphate biosynthetic process"/>
    <property type="evidence" value="ECO:0007669"/>
    <property type="project" value="TreeGrafter"/>
</dbReference>
<dbReference type="NCBIfam" id="TIGR00419">
    <property type="entry name" value="tim"/>
    <property type="match status" value="1"/>
</dbReference>
<keyword evidence="6 7" id="KW-0413">Isomerase</keyword>
<evidence type="ECO:0000256" key="4">
    <source>
        <dbReference type="ARBA" id="ARBA00022490"/>
    </source>
</evidence>
<dbReference type="PROSITE" id="PS00171">
    <property type="entry name" value="TIM_1"/>
    <property type="match status" value="1"/>
</dbReference>
<evidence type="ECO:0000256" key="7">
    <source>
        <dbReference type="HAMAP-Rule" id="MF_00147"/>
    </source>
</evidence>
<organism evidence="9 10">
    <name type="scientific">Cerasicoccus arenae</name>
    <dbReference type="NCBI Taxonomy" id="424488"/>
    <lineage>
        <taxon>Bacteria</taxon>
        <taxon>Pseudomonadati</taxon>
        <taxon>Verrucomicrobiota</taxon>
        <taxon>Opitutia</taxon>
        <taxon>Puniceicoccales</taxon>
        <taxon>Cerasicoccaceae</taxon>
        <taxon>Cerasicoccus</taxon>
    </lineage>
</organism>
<feature type="binding site" evidence="7">
    <location>
        <position position="217"/>
    </location>
    <ligand>
        <name>substrate</name>
    </ligand>
</feature>
<evidence type="ECO:0000256" key="3">
    <source>
        <dbReference type="ARBA" id="ARBA00022432"/>
    </source>
</evidence>
<evidence type="ECO:0000256" key="6">
    <source>
        <dbReference type="ARBA" id="ARBA00023235"/>
    </source>
</evidence>
<keyword evidence="3 7" id="KW-0312">Gluconeogenesis</keyword>
<comment type="pathway">
    <text evidence="1 7 8">Carbohydrate degradation; glycolysis; D-glyceraldehyde 3-phosphate from glycerone phosphate: step 1/1.</text>
</comment>
<dbReference type="EMBL" id="BMXG01000013">
    <property type="protein sequence ID" value="GHC04994.1"/>
    <property type="molecule type" value="Genomic_DNA"/>
</dbReference>
<feature type="binding site" evidence="7">
    <location>
        <begin position="12"/>
        <end position="14"/>
    </location>
    <ligand>
        <name>substrate</name>
    </ligand>
</feature>
<dbReference type="Proteomes" id="UP000642829">
    <property type="component" value="Unassembled WGS sequence"/>
</dbReference>
<dbReference type="PANTHER" id="PTHR21139:SF42">
    <property type="entry name" value="TRIOSEPHOSPHATE ISOMERASE"/>
    <property type="match status" value="1"/>
</dbReference>
<comment type="caution">
    <text evidence="9">The sequence shown here is derived from an EMBL/GenBank/DDBJ whole genome shotgun (WGS) entry which is preliminary data.</text>
</comment>
<reference evidence="9" key="2">
    <citation type="submission" date="2020-09" db="EMBL/GenBank/DDBJ databases">
        <authorList>
            <person name="Sun Q."/>
            <person name="Kim S."/>
        </authorList>
    </citation>
    <scope>NUCLEOTIDE SEQUENCE</scope>
    <source>
        <strain evidence="9">KCTC 12870</strain>
    </source>
</reference>
<proteinExistence type="inferred from homology"/>
<evidence type="ECO:0000313" key="10">
    <source>
        <dbReference type="Proteomes" id="UP000642829"/>
    </source>
</evidence>
<dbReference type="InterPro" id="IPR013785">
    <property type="entry name" value="Aldolase_TIM"/>
</dbReference>
<evidence type="ECO:0000313" key="9">
    <source>
        <dbReference type="EMBL" id="GHC04994.1"/>
    </source>
</evidence>
<evidence type="ECO:0000256" key="1">
    <source>
        <dbReference type="ARBA" id="ARBA00004680"/>
    </source>
</evidence>
<comment type="similarity">
    <text evidence="2 7 8">Belongs to the triosephosphate isomerase family.</text>
</comment>
<dbReference type="AlphaFoldDB" id="A0A8J3DJ00"/>
<dbReference type="Gene3D" id="3.20.20.70">
    <property type="entry name" value="Aldolase class I"/>
    <property type="match status" value="1"/>
</dbReference>
<evidence type="ECO:0000256" key="5">
    <source>
        <dbReference type="ARBA" id="ARBA00023152"/>
    </source>
</evidence>
<dbReference type="GO" id="GO:0019563">
    <property type="term" value="P:glycerol catabolic process"/>
    <property type="evidence" value="ECO:0007669"/>
    <property type="project" value="TreeGrafter"/>
</dbReference>
<accession>A0A8J3DJ00</accession>
<comment type="function">
    <text evidence="7">Involved in the gluconeogenesis. Catalyzes stereospecifically the conversion of dihydroxyacetone phosphate (DHAP) to D-glyceraldehyde-3-phosphate (G3P).</text>
</comment>
<comment type="subunit">
    <text evidence="7 8">Homodimer.</text>
</comment>
<evidence type="ECO:0000256" key="2">
    <source>
        <dbReference type="ARBA" id="ARBA00007422"/>
    </source>
</evidence>
<dbReference type="SUPFAM" id="SSF51351">
    <property type="entry name" value="Triosephosphate isomerase (TIM)"/>
    <property type="match status" value="1"/>
</dbReference>
<dbReference type="PANTHER" id="PTHR21139">
    <property type="entry name" value="TRIOSEPHOSPHATE ISOMERASE"/>
    <property type="match status" value="1"/>
</dbReference>
<comment type="subcellular location">
    <subcellularLocation>
        <location evidence="7 8">Cytoplasm</location>
    </subcellularLocation>
</comment>
<feature type="binding site" evidence="7">
    <location>
        <begin position="238"/>
        <end position="239"/>
    </location>
    <ligand>
        <name>substrate</name>
    </ligand>
</feature>
<dbReference type="GO" id="GO:0004807">
    <property type="term" value="F:triose-phosphate isomerase activity"/>
    <property type="evidence" value="ECO:0007669"/>
    <property type="project" value="UniProtKB-UniRule"/>
</dbReference>
<feature type="binding site" evidence="7">
    <location>
        <position position="177"/>
    </location>
    <ligand>
        <name>substrate</name>
    </ligand>
</feature>
<reference evidence="9" key="1">
    <citation type="journal article" date="2014" name="Int. J. Syst. Evol. Microbiol.">
        <title>Complete genome sequence of Corynebacterium casei LMG S-19264T (=DSM 44701T), isolated from a smear-ripened cheese.</title>
        <authorList>
            <consortium name="US DOE Joint Genome Institute (JGI-PGF)"/>
            <person name="Walter F."/>
            <person name="Albersmeier A."/>
            <person name="Kalinowski J."/>
            <person name="Ruckert C."/>
        </authorList>
    </citation>
    <scope>NUCLEOTIDE SEQUENCE</scope>
    <source>
        <strain evidence="9">KCTC 12870</strain>
    </source>
</reference>
<dbReference type="InterPro" id="IPR035990">
    <property type="entry name" value="TIM_sf"/>
</dbReference>
<dbReference type="InterPro" id="IPR000652">
    <property type="entry name" value="Triosephosphate_isomerase"/>
</dbReference>
<keyword evidence="10" id="KW-1185">Reference proteome</keyword>
<protein>
    <recommendedName>
        <fullName evidence="7 8">Triosephosphate isomerase</fullName>
        <shortName evidence="7">TIM</shortName>
        <shortName evidence="7">TPI</shortName>
        <ecNumber evidence="7 8">5.3.1.1</ecNumber>
    </recommendedName>
    <alternativeName>
        <fullName evidence="7">Triose-phosphate isomerase</fullName>
    </alternativeName>
</protein>
<name>A0A8J3DJ00_9BACT</name>
<dbReference type="EC" id="5.3.1.1" evidence="7 8"/>
<dbReference type="InterPro" id="IPR022896">
    <property type="entry name" value="TrioseP_Isoase_bac/euk"/>
</dbReference>
<dbReference type="GO" id="GO:0006094">
    <property type="term" value="P:gluconeogenesis"/>
    <property type="evidence" value="ECO:0007669"/>
    <property type="project" value="UniProtKB-UniRule"/>
</dbReference>
<dbReference type="GO" id="GO:0005829">
    <property type="term" value="C:cytosol"/>
    <property type="evidence" value="ECO:0007669"/>
    <property type="project" value="TreeGrafter"/>
</dbReference>
<dbReference type="PROSITE" id="PS51440">
    <property type="entry name" value="TIM_2"/>
    <property type="match status" value="1"/>
</dbReference>
<dbReference type="Pfam" id="PF00121">
    <property type="entry name" value="TIM"/>
    <property type="match status" value="1"/>
</dbReference>
<dbReference type="HAMAP" id="MF_00147_B">
    <property type="entry name" value="TIM_B"/>
    <property type="match status" value="1"/>
</dbReference>
<evidence type="ECO:0000256" key="8">
    <source>
        <dbReference type="RuleBase" id="RU363013"/>
    </source>
</evidence>
<comment type="pathway">
    <text evidence="7 8">Carbohydrate biosynthesis; gluconeogenesis.</text>
</comment>
<keyword evidence="4 7" id="KW-0963">Cytoplasm</keyword>
<dbReference type="UniPathway" id="UPA00109">
    <property type="reaction ID" value="UER00189"/>
</dbReference>
<keyword evidence="5 7" id="KW-0324">Glycolysis</keyword>
<dbReference type="UniPathway" id="UPA00138"/>
<dbReference type="InterPro" id="IPR020861">
    <property type="entry name" value="Triosephosphate_isomerase_AS"/>
</dbReference>
<dbReference type="FunFam" id="3.20.20.70:FF:000016">
    <property type="entry name" value="Triosephosphate isomerase"/>
    <property type="match status" value="1"/>
</dbReference>
<feature type="active site" description="Proton acceptor" evidence="7">
    <location>
        <position position="171"/>
    </location>
</feature>